<name>A0A8J1TKS0_OWEFU</name>
<dbReference type="SUPFAM" id="SSF103473">
    <property type="entry name" value="MFS general substrate transporter"/>
    <property type="match status" value="1"/>
</dbReference>
<dbReference type="InterPro" id="IPR036259">
    <property type="entry name" value="MFS_trans_sf"/>
</dbReference>
<keyword evidence="2" id="KW-0812">Transmembrane</keyword>
<keyword evidence="4" id="KW-0472">Membrane</keyword>
<proteinExistence type="predicted"/>
<sequence>MNSKHRQVQKCVSLSIGLLCWFLGGIVFGFNAYAISLKETFNYTQTELDYIASSGDFGLSLNFLAGVAFDKFGTRVSCTISFILTATGFTLMWMATTFRIYFSSKFWLFCIFYFLASTGTLFVFVPSMVVNCMNFDIKHSGKILGFLNTMFGASPAIYSAIYEGFFVQGHITDPGNQKLGEFMIMLAVISTFITLSAILMLKIVPEDTIDYEEIDTSRLADKENVKDITEYDEIDPPRATDKENDKHLYNINTVKKDEETNNTTERIREKTATAQSFQMEMTFWQMMKTTQFYYIFIICIIIGGLGGSFTNNITTVLQSSVVEMKPITFTVAIPFFASMARFFGGAIPDFIFERWPHIPKASILLFPCLMTCSSHIVFSFFNQNSIGLIFASIMAALAYGAFYVQISVVIIHFFGLKYFGQNNGLVLVSHGIGIVLFQKLFAMNYESYSPTGSNYCYGDMCTKWYFALASMLSLCAMFLNVCLMKFERY</sequence>
<dbReference type="OrthoDB" id="6089360at2759"/>
<keyword evidence="6" id="KW-1185">Reference proteome</keyword>
<dbReference type="GO" id="GO:0016020">
    <property type="term" value="C:membrane"/>
    <property type="evidence" value="ECO:0007669"/>
    <property type="project" value="UniProtKB-SubCell"/>
</dbReference>
<organism evidence="5 6">
    <name type="scientific">Owenia fusiformis</name>
    <name type="common">Polychaete worm</name>
    <dbReference type="NCBI Taxonomy" id="6347"/>
    <lineage>
        <taxon>Eukaryota</taxon>
        <taxon>Metazoa</taxon>
        <taxon>Spiralia</taxon>
        <taxon>Lophotrochozoa</taxon>
        <taxon>Annelida</taxon>
        <taxon>Polychaeta</taxon>
        <taxon>Sedentaria</taxon>
        <taxon>Canalipalpata</taxon>
        <taxon>Sabellida</taxon>
        <taxon>Oweniida</taxon>
        <taxon>Oweniidae</taxon>
        <taxon>Owenia</taxon>
    </lineage>
</organism>
<comment type="subcellular location">
    <subcellularLocation>
        <location evidence="1">Membrane</location>
        <topology evidence="1">Multi-pass membrane protein</topology>
    </subcellularLocation>
</comment>
<dbReference type="PANTHER" id="PTHR21576">
    <property type="entry name" value="UNCHARACTERIZED NODULIN-LIKE PROTEIN"/>
    <property type="match status" value="1"/>
</dbReference>
<dbReference type="PANTHER" id="PTHR21576:SF158">
    <property type="entry name" value="RIBOSOMAL RNA-PROCESSING PROTEIN 12-LIKE CONSERVED DOMAIN-CONTAINING PROTEIN"/>
    <property type="match status" value="1"/>
</dbReference>
<evidence type="ECO:0000313" key="5">
    <source>
        <dbReference type="EMBL" id="CAH1801959.1"/>
    </source>
</evidence>
<protein>
    <submittedName>
        <fullName evidence="5">Uncharacterized protein</fullName>
    </submittedName>
</protein>
<dbReference type="Gene3D" id="1.20.1250.20">
    <property type="entry name" value="MFS general substrate transporter like domains"/>
    <property type="match status" value="1"/>
</dbReference>
<gene>
    <name evidence="5" type="ORF">OFUS_LOCUS25688</name>
</gene>
<dbReference type="Proteomes" id="UP000749559">
    <property type="component" value="Unassembled WGS sequence"/>
</dbReference>
<evidence type="ECO:0000313" key="6">
    <source>
        <dbReference type="Proteomes" id="UP000749559"/>
    </source>
</evidence>
<dbReference type="AlphaFoldDB" id="A0A8J1TKS0"/>
<evidence type="ECO:0000256" key="3">
    <source>
        <dbReference type="ARBA" id="ARBA00022989"/>
    </source>
</evidence>
<reference evidence="5" key="1">
    <citation type="submission" date="2022-03" db="EMBL/GenBank/DDBJ databases">
        <authorList>
            <person name="Martin C."/>
        </authorList>
    </citation>
    <scope>NUCLEOTIDE SEQUENCE</scope>
</reference>
<accession>A0A8J1TKS0</accession>
<evidence type="ECO:0000256" key="2">
    <source>
        <dbReference type="ARBA" id="ARBA00022692"/>
    </source>
</evidence>
<evidence type="ECO:0000256" key="4">
    <source>
        <dbReference type="ARBA" id="ARBA00023136"/>
    </source>
</evidence>
<dbReference type="GO" id="GO:0022857">
    <property type="term" value="F:transmembrane transporter activity"/>
    <property type="evidence" value="ECO:0007669"/>
    <property type="project" value="InterPro"/>
</dbReference>
<keyword evidence="3" id="KW-1133">Transmembrane helix</keyword>
<evidence type="ECO:0000256" key="1">
    <source>
        <dbReference type="ARBA" id="ARBA00004141"/>
    </source>
</evidence>
<dbReference type="InterPro" id="IPR011701">
    <property type="entry name" value="MFS"/>
</dbReference>
<comment type="caution">
    <text evidence="5">The sequence shown here is derived from an EMBL/GenBank/DDBJ whole genome shotgun (WGS) entry which is preliminary data.</text>
</comment>
<dbReference type="Pfam" id="PF07690">
    <property type="entry name" value="MFS_1"/>
    <property type="match status" value="1"/>
</dbReference>
<dbReference type="EMBL" id="CAIIXF020000012">
    <property type="protein sequence ID" value="CAH1801959.1"/>
    <property type="molecule type" value="Genomic_DNA"/>
</dbReference>